<feature type="region of interest" description="Disordered" evidence="1">
    <location>
        <begin position="1"/>
        <end position="29"/>
    </location>
</feature>
<dbReference type="EMBL" id="JALNTZ010000003">
    <property type="protein sequence ID" value="KAJ3658034.1"/>
    <property type="molecule type" value="Genomic_DNA"/>
</dbReference>
<name>A0AA38IR91_9CUCU</name>
<keyword evidence="3" id="KW-1185">Reference proteome</keyword>
<organism evidence="2 3">
    <name type="scientific">Zophobas morio</name>
    <dbReference type="NCBI Taxonomy" id="2755281"/>
    <lineage>
        <taxon>Eukaryota</taxon>
        <taxon>Metazoa</taxon>
        <taxon>Ecdysozoa</taxon>
        <taxon>Arthropoda</taxon>
        <taxon>Hexapoda</taxon>
        <taxon>Insecta</taxon>
        <taxon>Pterygota</taxon>
        <taxon>Neoptera</taxon>
        <taxon>Endopterygota</taxon>
        <taxon>Coleoptera</taxon>
        <taxon>Polyphaga</taxon>
        <taxon>Cucujiformia</taxon>
        <taxon>Tenebrionidae</taxon>
        <taxon>Zophobas</taxon>
    </lineage>
</organism>
<sequence>MRPSESTKKSFKATQKEHRSQSRGFFEVTELDQPKPVRRFLQFSRRNLSRSTRKNLKTSKPRSIRNPKEAFYSYPQKSTPPREDLKLPEEPIKSSYSEFPEKNFKTNRKPHQQIRFFSKVPKRFSVYQ</sequence>
<feature type="compositionally biased region" description="Basic and acidic residues" evidence="1">
    <location>
        <begin position="80"/>
        <end position="89"/>
    </location>
</feature>
<proteinExistence type="predicted"/>
<gene>
    <name evidence="2" type="ORF">Zmor_009800</name>
</gene>
<dbReference type="AlphaFoldDB" id="A0AA38IR91"/>
<evidence type="ECO:0000256" key="1">
    <source>
        <dbReference type="SAM" id="MobiDB-lite"/>
    </source>
</evidence>
<reference evidence="2" key="1">
    <citation type="journal article" date="2023" name="G3 (Bethesda)">
        <title>Whole genome assemblies of Zophobas morio and Tenebrio molitor.</title>
        <authorList>
            <person name="Kaur S."/>
            <person name="Stinson S.A."/>
            <person name="diCenzo G.C."/>
        </authorList>
    </citation>
    <scope>NUCLEOTIDE SEQUENCE</scope>
    <source>
        <strain evidence="2">QUZm001</strain>
    </source>
</reference>
<evidence type="ECO:0000313" key="3">
    <source>
        <dbReference type="Proteomes" id="UP001168821"/>
    </source>
</evidence>
<feature type="region of interest" description="Disordered" evidence="1">
    <location>
        <begin position="41"/>
        <end position="89"/>
    </location>
</feature>
<dbReference type="Proteomes" id="UP001168821">
    <property type="component" value="Unassembled WGS sequence"/>
</dbReference>
<evidence type="ECO:0000313" key="2">
    <source>
        <dbReference type="EMBL" id="KAJ3658034.1"/>
    </source>
</evidence>
<feature type="compositionally biased region" description="Basic residues" evidence="1">
    <location>
        <begin position="47"/>
        <end position="65"/>
    </location>
</feature>
<comment type="caution">
    <text evidence="2">The sequence shown here is derived from an EMBL/GenBank/DDBJ whole genome shotgun (WGS) entry which is preliminary data.</text>
</comment>
<feature type="compositionally biased region" description="Basic and acidic residues" evidence="1">
    <location>
        <begin position="1"/>
        <end position="20"/>
    </location>
</feature>
<accession>A0AA38IR91</accession>
<protein>
    <submittedName>
        <fullName evidence="2">Uncharacterized protein</fullName>
    </submittedName>
</protein>